<dbReference type="GO" id="GO:0007156">
    <property type="term" value="P:homophilic cell adhesion via plasma membrane adhesion molecules"/>
    <property type="evidence" value="ECO:0007669"/>
    <property type="project" value="TreeGrafter"/>
</dbReference>
<dbReference type="InterPro" id="IPR056861">
    <property type="entry name" value="HMCN1-like_VWA"/>
</dbReference>
<feature type="region of interest" description="Disordered" evidence="6">
    <location>
        <begin position="359"/>
        <end position="378"/>
    </location>
</feature>
<accession>A0AAU9TQU7</accession>
<keyword evidence="4" id="KW-1015">Disulfide bond</keyword>
<dbReference type="Proteomes" id="UP001153954">
    <property type="component" value="Unassembled WGS sequence"/>
</dbReference>
<dbReference type="PANTHER" id="PTHR45080:SF8">
    <property type="entry name" value="IG-LIKE DOMAIN-CONTAINING PROTEIN"/>
    <property type="match status" value="1"/>
</dbReference>
<gene>
    <name evidence="8" type="ORF">EEDITHA_LOCUS4148</name>
</gene>
<evidence type="ECO:0000259" key="7">
    <source>
        <dbReference type="PROSITE" id="PS50835"/>
    </source>
</evidence>
<organism evidence="8 9">
    <name type="scientific">Euphydryas editha</name>
    <name type="common">Edith's checkerspot</name>
    <dbReference type="NCBI Taxonomy" id="104508"/>
    <lineage>
        <taxon>Eukaryota</taxon>
        <taxon>Metazoa</taxon>
        <taxon>Ecdysozoa</taxon>
        <taxon>Arthropoda</taxon>
        <taxon>Hexapoda</taxon>
        <taxon>Insecta</taxon>
        <taxon>Pterygota</taxon>
        <taxon>Neoptera</taxon>
        <taxon>Endopterygota</taxon>
        <taxon>Lepidoptera</taxon>
        <taxon>Glossata</taxon>
        <taxon>Ditrysia</taxon>
        <taxon>Papilionoidea</taxon>
        <taxon>Nymphalidae</taxon>
        <taxon>Nymphalinae</taxon>
        <taxon>Euphydryas</taxon>
    </lineage>
</organism>
<dbReference type="InterPro" id="IPR003599">
    <property type="entry name" value="Ig_sub"/>
</dbReference>
<protein>
    <recommendedName>
        <fullName evidence="7">Ig-like domain-containing protein</fullName>
    </recommendedName>
</protein>
<dbReference type="InterPro" id="IPR013098">
    <property type="entry name" value="Ig_I-set"/>
</dbReference>
<keyword evidence="2" id="KW-0964">Secreted</keyword>
<dbReference type="EMBL" id="CAKOGL010000007">
    <property type="protein sequence ID" value="CAH2087945.1"/>
    <property type="molecule type" value="Genomic_DNA"/>
</dbReference>
<dbReference type="PROSITE" id="PS50835">
    <property type="entry name" value="IG_LIKE"/>
    <property type="match status" value="4"/>
</dbReference>
<dbReference type="InterPro" id="IPR007110">
    <property type="entry name" value="Ig-like_dom"/>
</dbReference>
<dbReference type="GO" id="GO:0032991">
    <property type="term" value="C:protein-containing complex"/>
    <property type="evidence" value="ECO:0007669"/>
    <property type="project" value="UniProtKB-ARBA"/>
</dbReference>
<dbReference type="GO" id="GO:0005886">
    <property type="term" value="C:plasma membrane"/>
    <property type="evidence" value="ECO:0007669"/>
    <property type="project" value="TreeGrafter"/>
</dbReference>
<sequence>MEHVIDQVINETNLIFEAVLNSNSSVIEDFILVVFDDPNTELLANTIDRNEFKAALHSIRLRNGGNCPEYSMSGIEEALKVSRPNSFVYVFTNAFAEDYEKLDAVRSLSQEKGIQVNFLLTGECKRFKPIQYDVYKDITKATSGQIFHSKKDDVNKIIKYIIETVKYKRTILARKDTKEGENKIQFSVDSKIHNVLIAVSPAPHYEVIDSDGNFIEPELIVQTEKCVVGKIIAKPGIYTVHINDYNQSTVVVSGETTVCFQYGFSTIEPTTLNETSTKPVDATENQFLSIELDNFETDVYLETAELTDIDDNIIKVFNLKFINKKQQFYVTEPFKPPHGMFKIAINGLTKSNEKIRRVSTSTTQYQDPKLVPTPPYTPPTVTISPESPVYVEFNSLLKLKCKVQGYPKPDVIWMDDSGEILSAQKMHPVHLRRDYISVLEIEKVNKNMTVTCTALSHKGDKDSKSVDVKIKYKIYLQVLEHPKDKKVEYNKSAEFKCIVNSWPPAKIIWFKNEKIIRTDENFMMSLDNSTLTIKGMKYHLKGKYHVNVSNTHETKVFSFEVKVPNQKAPRIDKSVSTYKRKIGDSVDMSCRVIQGEPKPDIIWSFYKDGPSHDFEDLNNTQYFYHIEEINKHHSGIYRCEAKNNIDKDLHEMQLIVEYPLFIKVAGGGTFKVGDRVTLDCIVDGSPKPSIEWCFNGSKIEVSSRYKIYKNNSLSFIGSKSDSGNYYCVAENSRQKEKGHIKVTIYGKDELFVEVPKVKKYG</sequence>
<keyword evidence="5" id="KW-0393">Immunoglobulin domain</keyword>
<dbReference type="Gene3D" id="2.60.40.10">
    <property type="entry name" value="Immunoglobulins"/>
    <property type="match status" value="4"/>
</dbReference>
<evidence type="ECO:0000256" key="6">
    <source>
        <dbReference type="SAM" id="MobiDB-lite"/>
    </source>
</evidence>
<dbReference type="Pfam" id="PF07679">
    <property type="entry name" value="I-set"/>
    <property type="match status" value="2"/>
</dbReference>
<dbReference type="Pfam" id="PF13927">
    <property type="entry name" value="Ig_3"/>
    <property type="match status" value="2"/>
</dbReference>
<evidence type="ECO:0000313" key="9">
    <source>
        <dbReference type="Proteomes" id="UP001153954"/>
    </source>
</evidence>
<keyword evidence="9" id="KW-1185">Reference proteome</keyword>
<comment type="subcellular location">
    <subcellularLocation>
        <location evidence="1">Secreted</location>
    </subcellularLocation>
</comment>
<evidence type="ECO:0000313" key="8">
    <source>
        <dbReference type="EMBL" id="CAH2087945.1"/>
    </source>
</evidence>
<dbReference type="InterPro" id="IPR036465">
    <property type="entry name" value="vWFA_dom_sf"/>
</dbReference>
<evidence type="ECO:0000256" key="3">
    <source>
        <dbReference type="ARBA" id="ARBA00022729"/>
    </source>
</evidence>
<feature type="domain" description="Ig-like" evidence="7">
    <location>
        <begin position="569"/>
        <end position="650"/>
    </location>
</feature>
<dbReference type="InterPro" id="IPR050958">
    <property type="entry name" value="Cell_Adh-Cytoskel_Orgn"/>
</dbReference>
<proteinExistence type="predicted"/>
<dbReference type="Pfam" id="PF25106">
    <property type="entry name" value="VWA_4"/>
    <property type="match status" value="1"/>
</dbReference>
<dbReference type="InterPro" id="IPR003598">
    <property type="entry name" value="Ig_sub2"/>
</dbReference>
<feature type="domain" description="Ig-like" evidence="7">
    <location>
        <begin position="379"/>
        <end position="467"/>
    </location>
</feature>
<evidence type="ECO:0000256" key="4">
    <source>
        <dbReference type="ARBA" id="ARBA00023157"/>
    </source>
</evidence>
<comment type="caution">
    <text evidence="8">The sequence shown here is derived from an EMBL/GenBank/DDBJ whole genome shotgun (WGS) entry which is preliminary data.</text>
</comment>
<dbReference type="SUPFAM" id="SSF53300">
    <property type="entry name" value="vWA-like"/>
    <property type="match status" value="1"/>
</dbReference>
<dbReference type="InterPro" id="IPR036179">
    <property type="entry name" value="Ig-like_dom_sf"/>
</dbReference>
<evidence type="ECO:0000256" key="1">
    <source>
        <dbReference type="ARBA" id="ARBA00004613"/>
    </source>
</evidence>
<evidence type="ECO:0000256" key="5">
    <source>
        <dbReference type="ARBA" id="ARBA00023319"/>
    </source>
</evidence>
<feature type="domain" description="Ig-like" evidence="7">
    <location>
        <begin position="659"/>
        <end position="743"/>
    </location>
</feature>
<dbReference type="PANTHER" id="PTHR45080">
    <property type="entry name" value="CONTACTIN 5"/>
    <property type="match status" value="1"/>
</dbReference>
<dbReference type="AlphaFoldDB" id="A0AAU9TQU7"/>
<dbReference type="CDD" id="cd00096">
    <property type="entry name" value="Ig"/>
    <property type="match status" value="2"/>
</dbReference>
<dbReference type="SMART" id="SM00408">
    <property type="entry name" value="IGc2"/>
    <property type="match status" value="4"/>
</dbReference>
<dbReference type="SMART" id="SM00409">
    <property type="entry name" value="IG"/>
    <property type="match status" value="4"/>
</dbReference>
<evidence type="ECO:0000256" key="2">
    <source>
        <dbReference type="ARBA" id="ARBA00022525"/>
    </source>
</evidence>
<dbReference type="InterPro" id="IPR013783">
    <property type="entry name" value="Ig-like_fold"/>
</dbReference>
<reference evidence="8" key="1">
    <citation type="submission" date="2022-03" db="EMBL/GenBank/DDBJ databases">
        <authorList>
            <person name="Tunstrom K."/>
        </authorList>
    </citation>
    <scope>NUCLEOTIDE SEQUENCE</scope>
</reference>
<name>A0AAU9TQU7_EUPED</name>
<keyword evidence="3" id="KW-0732">Signal</keyword>
<dbReference type="SUPFAM" id="SSF48726">
    <property type="entry name" value="Immunoglobulin"/>
    <property type="match status" value="3"/>
</dbReference>
<feature type="domain" description="Ig-like" evidence="7">
    <location>
        <begin position="476"/>
        <end position="558"/>
    </location>
</feature>